<keyword evidence="6" id="KW-0227">DNA damage</keyword>
<dbReference type="EMBL" id="CP014228">
    <property type="protein sequence ID" value="AMD87469.1"/>
    <property type="molecule type" value="Genomic_DNA"/>
</dbReference>
<dbReference type="FunFam" id="1.10.10.10:FF:000214">
    <property type="entry name" value="Methylated-DNA--protein-cysteine methyltransferase"/>
    <property type="match status" value="1"/>
</dbReference>
<dbReference type="InterPro" id="IPR001497">
    <property type="entry name" value="MethylDNA_cys_MeTrfase_AS"/>
</dbReference>
<evidence type="ECO:0000256" key="4">
    <source>
        <dbReference type="ARBA" id="ARBA00022603"/>
    </source>
</evidence>
<organism evidence="10 11">
    <name type="scientific">Actinomyces radicidentis</name>
    <dbReference type="NCBI Taxonomy" id="111015"/>
    <lineage>
        <taxon>Bacteria</taxon>
        <taxon>Bacillati</taxon>
        <taxon>Actinomycetota</taxon>
        <taxon>Actinomycetes</taxon>
        <taxon>Actinomycetales</taxon>
        <taxon>Actinomycetaceae</taxon>
        <taxon>Actinomyces</taxon>
    </lineage>
</organism>
<evidence type="ECO:0000256" key="1">
    <source>
        <dbReference type="ARBA" id="ARBA00001286"/>
    </source>
</evidence>
<dbReference type="InterPro" id="IPR014048">
    <property type="entry name" value="MethylDNA_cys_MeTrfase_DNA-bd"/>
</dbReference>
<dbReference type="NCBIfam" id="TIGR00589">
    <property type="entry name" value="ogt"/>
    <property type="match status" value="1"/>
</dbReference>
<evidence type="ECO:0000313" key="10">
    <source>
        <dbReference type="EMBL" id="AMD87469.1"/>
    </source>
</evidence>
<dbReference type="STRING" id="111015.AXF14_07580"/>
<name>A0A120KL77_ACTRD</name>
<dbReference type="InterPro" id="IPR036631">
    <property type="entry name" value="MGMT_N_sf"/>
</dbReference>
<protein>
    <recommendedName>
        <fullName evidence="3">methylated-DNA--[protein]-cysteine S-methyltransferase</fullName>
        <ecNumber evidence="3">2.1.1.63</ecNumber>
    </recommendedName>
</protein>
<dbReference type="PANTHER" id="PTHR10815:SF5">
    <property type="entry name" value="METHYLATED-DNA--PROTEIN-CYSTEINE METHYLTRANSFERASE"/>
    <property type="match status" value="1"/>
</dbReference>
<dbReference type="PROSITE" id="PS00374">
    <property type="entry name" value="MGMT"/>
    <property type="match status" value="1"/>
</dbReference>
<comment type="catalytic activity">
    <reaction evidence="1">
        <text>a 4-O-methyl-thymidine in DNA + L-cysteinyl-[protein] = a thymidine in DNA + S-methyl-L-cysteinyl-[protein]</text>
        <dbReference type="Rhea" id="RHEA:53428"/>
        <dbReference type="Rhea" id="RHEA-COMP:10131"/>
        <dbReference type="Rhea" id="RHEA-COMP:10132"/>
        <dbReference type="Rhea" id="RHEA-COMP:13555"/>
        <dbReference type="Rhea" id="RHEA-COMP:13556"/>
        <dbReference type="ChEBI" id="CHEBI:29950"/>
        <dbReference type="ChEBI" id="CHEBI:82612"/>
        <dbReference type="ChEBI" id="CHEBI:137386"/>
        <dbReference type="ChEBI" id="CHEBI:137387"/>
        <dbReference type="EC" id="2.1.1.63"/>
    </reaction>
</comment>
<evidence type="ECO:0000313" key="11">
    <source>
        <dbReference type="Proteomes" id="UP000065220"/>
    </source>
</evidence>
<reference evidence="11" key="1">
    <citation type="submission" date="2016-02" db="EMBL/GenBank/DDBJ databases">
        <authorList>
            <person name="Holder M.E."/>
            <person name="Ajami N.J."/>
            <person name="Petrosino J.F."/>
        </authorList>
    </citation>
    <scope>NUCLEOTIDE SEQUENCE [LARGE SCALE GENOMIC DNA]</scope>
    <source>
        <strain evidence="11">CCUG 36733</strain>
    </source>
</reference>
<evidence type="ECO:0000256" key="8">
    <source>
        <dbReference type="ARBA" id="ARBA00049348"/>
    </source>
</evidence>
<dbReference type="InterPro" id="IPR036388">
    <property type="entry name" value="WH-like_DNA-bd_sf"/>
</dbReference>
<feature type="domain" description="Methylated-DNA-[protein]-cysteine S-methyltransferase DNA binding" evidence="9">
    <location>
        <begin position="109"/>
        <end position="191"/>
    </location>
</feature>
<dbReference type="GO" id="GO:0006281">
    <property type="term" value="P:DNA repair"/>
    <property type="evidence" value="ECO:0007669"/>
    <property type="project" value="UniProtKB-KW"/>
</dbReference>
<dbReference type="GO" id="GO:0003908">
    <property type="term" value="F:methylated-DNA-[protein]-cysteine S-methyltransferase activity"/>
    <property type="evidence" value="ECO:0007669"/>
    <property type="project" value="UniProtKB-EC"/>
</dbReference>
<dbReference type="GO" id="GO:0032259">
    <property type="term" value="P:methylation"/>
    <property type="evidence" value="ECO:0007669"/>
    <property type="project" value="UniProtKB-KW"/>
</dbReference>
<comment type="catalytic activity">
    <reaction evidence="8">
        <text>a 6-O-methyl-2'-deoxyguanosine in DNA + L-cysteinyl-[protein] = S-methyl-L-cysteinyl-[protein] + a 2'-deoxyguanosine in DNA</text>
        <dbReference type="Rhea" id="RHEA:24000"/>
        <dbReference type="Rhea" id="RHEA-COMP:10131"/>
        <dbReference type="Rhea" id="RHEA-COMP:10132"/>
        <dbReference type="Rhea" id="RHEA-COMP:11367"/>
        <dbReference type="Rhea" id="RHEA-COMP:11368"/>
        <dbReference type="ChEBI" id="CHEBI:29950"/>
        <dbReference type="ChEBI" id="CHEBI:82612"/>
        <dbReference type="ChEBI" id="CHEBI:85445"/>
        <dbReference type="ChEBI" id="CHEBI:85448"/>
        <dbReference type="EC" id="2.1.1.63"/>
    </reaction>
</comment>
<dbReference type="PANTHER" id="PTHR10815">
    <property type="entry name" value="METHYLATED-DNA--PROTEIN-CYSTEINE METHYLTRANSFERASE"/>
    <property type="match status" value="1"/>
</dbReference>
<evidence type="ECO:0000256" key="6">
    <source>
        <dbReference type="ARBA" id="ARBA00022763"/>
    </source>
</evidence>
<dbReference type="Proteomes" id="UP000065220">
    <property type="component" value="Chromosome"/>
</dbReference>
<keyword evidence="4 10" id="KW-0489">Methyltransferase</keyword>
<dbReference type="InterPro" id="IPR036217">
    <property type="entry name" value="MethylDNA_cys_MeTrfase_DNAb"/>
</dbReference>
<evidence type="ECO:0000256" key="5">
    <source>
        <dbReference type="ARBA" id="ARBA00022679"/>
    </source>
</evidence>
<evidence type="ECO:0000256" key="3">
    <source>
        <dbReference type="ARBA" id="ARBA00011918"/>
    </source>
</evidence>
<proteinExistence type="inferred from homology"/>
<gene>
    <name evidence="10" type="ORF">AXF14_07580</name>
</gene>
<dbReference type="EC" id="2.1.1.63" evidence="3"/>
<dbReference type="Gene3D" id="3.30.160.70">
    <property type="entry name" value="Methylated DNA-protein cysteine methyltransferase domain"/>
    <property type="match status" value="1"/>
</dbReference>
<dbReference type="CDD" id="cd06445">
    <property type="entry name" value="ATase"/>
    <property type="match status" value="1"/>
</dbReference>
<dbReference type="AlphaFoldDB" id="A0A120KL77"/>
<dbReference type="Gene3D" id="1.10.10.10">
    <property type="entry name" value="Winged helix-like DNA-binding domain superfamily/Winged helix DNA-binding domain"/>
    <property type="match status" value="1"/>
</dbReference>
<keyword evidence="11" id="KW-1185">Reference proteome</keyword>
<dbReference type="RefSeq" id="WP_067942167.1">
    <property type="nucleotide sequence ID" value="NZ_CAUSVG010000043.1"/>
</dbReference>
<evidence type="ECO:0000256" key="2">
    <source>
        <dbReference type="ARBA" id="ARBA00008711"/>
    </source>
</evidence>
<keyword evidence="7" id="KW-0234">DNA repair</keyword>
<dbReference type="SUPFAM" id="SSF46767">
    <property type="entry name" value="Methylated DNA-protein cysteine methyltransferase, C-terminal domain"/>
    <property type="match status" value="1"/>
</dbReference>
<sequence length="207" mass="21207">MSTTRTSQPDAAPAPERTVYVTAYEGPLGPMTLAAAVGEGLSEGGALTGVWFDGQQHDRAGLPEDAVVVRPGDAAAPPVLAEAAAWLGAALAGADPGERPALAPVGTGFQEQVWDELRSIPRGWTRTYGQIAKAVSERAGHYVSPRAVGGAVGRNPLSVVVPCHRVVAADGALTGYAGGTERKTWLLLAEGADLPGLDLPQESLPGL</sequence>
<dbReference type="Pfam" id="PF01035">
    <property type="entry name" value="DNA_binding_1"/>
    <property type="match status" value="1"/>
</dbReference>
<evidence type="ECO:0000256" key="7">
    <source>
        <dbReference type="ARBA" id="ARBA00023204"/>
    </source>
</evidence>
<dbReference type="KEGG" id="ard:AXF14_07580"/>
<dbReference type="SUPFAM" id="SSF53155">
    <property type="entry name" value="Methylated DNA-protein cysteine methyltransferase domain"/>
    <property type="match status" value="1"/>
</dbReference>
<keyword evidence="5 10" id="KW-0808">Transferase</keyword>
<evidence type="ECO:0000259" key="9">
    <source>
        <dbReference type="Pfam" id="PF01035"/>
    </source>
</evidence>
<comment type="similarity">
    <text evidence="2">Belongs to the MGMT family.</text>
</comment>
<accession>A0A120KL77</accession>